<name>A0ABR1GMB6_9HYPO</name>
<gene>
    <name evidence="2" type="ORF">QQX98_011189</name>
</gene>
<feature type="compositionally biased region" description="Polar residues" evidence="1">
    <location>
        <begin position="444"/>
        <end position="475"/>
    </location>
</feature>
<feature type="compositionally biased region" description="Low complexity" evidence="1">
    <location>
        <begin position="331"/>
        <end position="341"/>
    </location>
</feature>
<keyword evidence="3" id="KW-1185">Reference proteome</keyword>
<organism evidence="2 3">
    <name type="scientific">Neonectria punicea</name>
    <dbReference type="NCBI Taxonomy" id="979145"/>
    <lineage>
        <taxon>Eukaryota</taxon>
        <taxon>Fungi</taxon>
        <taxon>Dikarya</taxon>
        <taxon>Ascomycota</taxon>
        <taxon>Pezizomycotina</taxon>
        <taxon>Sordariomycetes</taxon>
        <taxon>Hypocreomycetidae</taxon>
        <taxon>Hypocreales</taxon>
        <taxon>Nectriaceae</taxon>
        <taxon>Neonectria</taxon>
    </lineage>
</organism>
<feature type="region of interest" description="Disordered" evidence="1">
    <location>
        <begin position="643"/>
        <end position="669"/>
    </location>
</feature>
<evidence type="ECO:0000256" key="1">
    <source>
        <dbReference type="SAM" id="MobiDB-lite"/>
    </source>
</evidence>
<dbReference type="Proteomes" id="UP001498476">
    <property type="component" value="Unassembled WGS sequence"/>
</dbReference>
<protein>
    <submittedName>
        <fullName evidence="2">Uncharacterized protein</fullName>
    </submittedName>
</protein>
<dbReference type="EMBL" id="JAZAVJ010000266">
    <property type="protein sequence ID" value="KAK7403032.1"/>
    <property type="molecule type" value="Genomic_DNA"/>
</dbReference>
<reference evidence="2 3" key="1">
    <citation type="journal article" date="2025" name="Microbiol. Resour. Announc.">
        <title>Draft genome sequences for Neonectria magnoliae and Neonectria punicea, canker pathogens of Liriodendron tulipifera and Acer saccharum in West Virginia.</title>
        <authorList>
            <person name="Petronek H.M."/>
            <person name="Kasson M.T."/>
            <person name="Metheny A.M."/>
            <person name="Stauder C.M."/>
            <person name="Lovett B."/>
            <person name="Lynch S.C."/>
            <person name="Garnas J.R."/>
            <person name="Kasson L.R."/>
            <person name="Stajich J.E."/>
        </authorList>
    </citation>
    <scope>NUCLEOTIDE SEQUENCE [LARGE SCALE GENOMIC DNA]</scope>
    <source>
        <strain evidence="2 3">NRRL 64653</strain>
    </source>
</reference>
<evidence type="ECO:0000313" key="3">
    <source>
        <dbReference type="Proteomes" id="UP001498476"/>
    </source>
</evidence>
<feature type="region of interest" description="Disordered" evidence="1">
    <location>
        <begin position="331"/>
        <end position="538"/>
    </location>
</feature>
<feature type="compositionally biased region" description="Basic and acidic residues" evidence="1">
    <location>
        <begin position="309"/>
        <end position="318"/>
    </location>
</feature>
<accession>A0ABR1GMB6</accession>
<feature type="region of interest" description="Disordered" evidence="1">
    <location>
        <begin position="143"/>
        <end position="197"/>
    </location>
</feature>
<feature type="compositionally biased region" description="Polar residues" evidence="1">
    <location>
        <begin position="298"/>
        <end position="307"/>
    </location>
</feature>
<feature type="compositionally biased region" description="Low complexity" evidence="1">
    <location>
        <begin position="379"/>
        <end position="389"/>
    </location>
</feature>
<sequence>MVGGESTGSRQPGPSAYLLFSKLKVTNMPVITQLRMELDYGHAGSQRDIVFYNTLRSYILSFTSSNGIPGVEFLRWKFRPHQIGLLEMVSQFLDKDGKGAHFWPDDVGAPNYGKLQYSKEHRRIRRLLTQLFFRINQQHRWKRSPIPASNPQQPEMPSSAYHIRDYPSWSAGNSGQESTTEPQPQPQPQQTVVNDHQRGHNAEDAINLEGYLFDEDLLTETKPDKSFWDNATTATPEPPYTSQSFELSSREHLDRNNQGLQEEITTRSDHTQAAPVAPMIDPFDGPYSPGPDLPPDVTQKSPNTNKRPASHDRDEEIPQAKRAWCGKCGTTHQTVRTGTTTKNPLHCTAPSRSPSSRQRKHPHKDGYIFGPEYDEVLQSPPSSAASSASTPDPEHDSQNANVETEPIPPQTNMPEQSAQTAPGTMKDASQGTTVETGPNPPVPSTSKNTSQTGTATVKDGLQSSKVDTEPTSRPTTAPKEPVQTGPVTMDKASQNAKRSDEDRQPPSAPPRALDRNISPKLALNLQPDHEPEEESSKKKRLILPKVNLIFTVKSQKANKGWVPKGSFQQKSLGELVDELPLEKPFNGLRLVLQEIPGEMFEYEVLLGDEDVFSSIKAIFGQRISEVRRGRAGSAKTVTFEMSIRSLQDGEDGDNGEDKGDNDEDEDFVF</sequence>
<comment type="caution">
    <text evidence="2">The sequence shown here is derived from an EMBL/GenBank/DDBJ whole genome shotgun (WGS) entry which is preliminary data.</text>
</comment>
<proteinExistence type="predicted"/>
<feature type="compositionally biased region" description="Acidic residues" evidence="1">
    <location>
        <begin position="648"/>
        <end position="669"/>
    </location>
</feature>
<evidence type="ECO:0000313" key="2">
    <source>
        <dbReference type="EMBL" id="KAK7403032.1"/>
    </source>
</evidence>
<feature type="compositionally biased region" description="Polar residues" evidence="1">
    <location>
        <begin position="412"/>
        <end position="436"/>
    </location>
</feature>
<feature type="compositionally biased region" description="Polar residues" evidence="1">
    <location>
        <begin position="170"/>
        <end position="181"/>
    </location>
</feature>
<feature type="compositionally biased region" description="Polar residues" evidence="1">
    <location>
        <begin position="229"/>
        <end position="247"/>
    </location>
</feature>
<feature type="region of interest" description="Disordered" evidence="1">
    <location>
        <begin position="227"/>
        <end position="318"/>
    </location>
</feature>
<feature type="compositionally biased region" description="Polar residues" evidence="1">
    <location>
        <begin position="147"/>
        <end position="156"/>
    </location>
</feature>